<dbReference type="Proteomes" id="UP000307562">
    <property type="component" value="Chromosome"/>
</dbReference>
<gene>
    <name evidence="1" type="ORF">FGF80_00945</name>
</gene>
<dbReference type="GeneID" id="96154488"/>
<accession>A0A4P9TDN7</accession>
<proteinExistence type="predicted"/>
<evidence type="ECO:0000313" key="1">
    <source>
        <dbReference type="EMBL" id="QCW01892.1"/>
    </source>
</evidence>
<evidence type="ECO:0000313" key="2">
    <source>
        <dbReference type="Proteomes" id="UP000307562"/>
    </source>
</evidence>
<dbReference type="KEGG" id="npl:FGF80_00945"/>
<dbReference type="AlphaFoldDB" id="A0A4P9TDN7"/>
<dbReference type="EMBL" id="CP040637">
    <property type="protein sequence ID" value="QCW01892.1"/>
    <property type="molecule type" value="Genomic_DNA"/>
</dbReference>
<sequence>MEIVHDPSLDAREPREGDLEEFEGLEPGDSVKFFEWPVEPLTVLGWEDDENVGERLRVEAGGSESFLYRVEDHLWHYVPEEEFDGENNPFPVQNLVLVESTEA</sequence>
<name>A0A4P9TDN7_9EURY</name>
<dbReference type="RefSeq" id="WP_138651687.1">
    <property type="nucleotide sequence ID" value="NZ_CP040637.1"/>
</dbReference>
<organism evidence="1 2">
    <name type="scientific">Natrinema pallidum</name>
    <dbReference type="NCBI Taxonomy" id="69527"/>
    <lineage>
        <taxon>Archaea</taxon>
        <taxon>Methanobacteriati</taxon>
        <taxon>Methanobacteriota</taxon>
        <taxon>Stenosarchaea group</taxon>
        <taxon>Halobacteria</taxon>
        <taxon>Halobacteriales</taxon>
        <taxon>Natrialbaceae</taxon>
        <taxon>Natrinema</taxon>
    </lineage>
</organism>
<reference evidence="2" key="1">
    <citation type="submission" date="2019-05" db="EMBL/GenBank/DDBJ databases">
        <title>Complete Genome Sequence and Methylation Pattern of the Halophilic Archaeon Natrinema pallidum BOL6-1.</title>
        <authorList>
            <person name="DasSarma P."/>
            <person name="DasSarma B.P."/>
            <person name="DasSarma S.L."/>
            <person name="Martinez F.L."/>
            <person name="Guzman D."/>
            <person name="Roberts R.J."/>
            <person name="DasSarma S."/>
        </authorList>
    </citation>
    <scope>NUCLEOTIDE SEQUENCE [LARGE SCALE GENOMIC DNA]</scope>
    <source>
        <strain evidence="2">BOL6-1</strain>
    </source>
</reference>
<keyword evidence="2" id="KW-1185">Reference proteome</keyword>
<protein>
    <submittedName>
        <fullName evidence="1">Uncharacterized protein</fullName>
    </submittedName>
</protein>